<accession>A0A383C3X7</accession>
<feature type="non-terminal residue" evidence="1">
    <location>
        <position position="98"/>
    </location>
</feature>
<dbReference type="GO" id="GO:0016491">
    <property type="term" value="F:oxidoreductase activity"/>
    <property type="evidence" value="ECO:0007669"/>
    <property type="project" value="TreeGrafter"/>
</dbReference>
<sequence>VIGGGITGLVAAYLLSSQGKKINLYESAHFLGGQASTVKLGGFRIERGYHHLFKNDHSIQKLLSDLGLNKSLSWNKSSVGTFTQGKLFPFSSPSDLLK</sequence>
<evidence type="ECO:0008006" key="2">
    <source>
        <dbReference type="Google" id="ProtNLM"/>
    </source>
</evidence>
<dbReference type="AlphaFoldDB" id="A0A383C3X7"/>
<dbReference type="Pfam" id="PF13450">
    <property type="entry name" value="NAD_binding_8"/>
    <property type="match status" value="1"/>
</dbReference>
<dbReference type="Gene3D" id="3.50.50.60">
    <property type="entry name" value="FAD/NAD(P)-binding domain"/>
    <property type="match status" value="1"/>
</dbReference>
<gene>
    <name evidence="1" type="ORF">METZ01_LOCUS479613</name>
</gene>
<dbReference type="InterPro" id="IPR050464">
    <property type="entry name" value="Zeta_carotene_desat/Oxidored"/>
</dbReference>
<dbReference type="InterPro" id="IPR036188">
    <property type="entry name" value="FAD/NAD-bd_sf"/>
</dbReference>
<dbReference type="Gene3D" id="3.90.660.20">
    <property type="entry name" value="Protoporphyrinogen oxidase, mitochondrial, domain 2"/>
    <property type="match status" value="1"/>
</dbReference>
<reference evidence="1" key="1">
    <citation type="submission" date="2018-05" db="EMBL/GenBank/DDBJ databases">
        <authorList>
            <person name="Lanie J.A."/>
            <person name="Ng W.-L."/>
            <person name="Kazmierczak K.M."/>
            <person name="Andrzejewski T.M."/>
            <person name="Davidsen T.M."/>
            <person name="Wayne K.J."/>
            <person name="Tettelin H."/>
            <person name="Glass J.I."/>
            <person name="Rusch D."/>
            <person name="Podicherti R."/>
            <person name="Tsui H.-C.T."/>
            <person name="Winkler M.E."/>
        </authorList>
    </citation>
    <scope>NUCLEOTIDE SEQUENCE</scope>
</reference>
<name>A0A383C3X7_9ZZZZ</name>
<dbReference type="EMBL" id="UINC01205541">
    <property type="protein sequence ID" value="SVE26759.1"/>
    <property type="molecule type" value="Genomic_DNA"/>
</dbReference>
<feature type="non-terminal residue" evidence="1">
    <location>
        <position position="1"/>
    </location>
</feature>
<dbReference type="SUPFAM" id="SSF51905">
    <property type="entry name" value="FAD/NAD(P)-binding domain"/>
    <property type="match status" value="1"/>
</dbReference>
<organism evidence="1">
    <name type="scientific">marine metagenome</name>
    <dbReference type="NCBI Taxonomy" id="408172"/>
    <lineage>
        <taxon>unclassified sequences</taxon>
        <taxon>metagenomes</taxon>
        <taxon>ecological metagenomes</taxon>
    </lineage>
</organism>
<protein>
    <recommendedName>
        <fullName evidence="2">Amine oxidase domain-containing protein</fullName>
    </recommendedName>
</protein>
<proteinExistence type="predicted"/>
<evidence type="ECO:0000313" key="1">
    <source>
        <dbReference type="EMBL" id="SVE26759.1"/>
    </source>
</evidence>
<dbReference type="PANTHER" id="PTHR42923">
    <property type="entry name" value="PROTOPORPHYRINOGEN OXIDASE"/>
    <property type="match status" value="1"/>
</dbReference>